<keyword evidence="3" id="KW-0245">EGF-like domain</keyword>
<dbReference type="PROSITE" id="PS50070">
    <property type="entry name" value="KRINGLE_2"/>
    <property type="match status" value="1"/>
</dbReference>
<comment type="caution">
    <text evidence="13">Lacks conserved residue(s) required for the propagation of feature annotation.</text>
</comment>
<comment type="catalytic activity">
    <reaction evidence="11">
        <text>Preferential cleavage: Arg-|-Xaa, Lys-|-Xaa.</text>
        <dbReference type="EC" id="3.4.21.4"/>
    </reaction>
</comment>
<sequence length="249" mass="27413">MCASGDGSNYRGTVSISARGHSCLHWDLFSSWKHYQSSKGLGPHNNCRNPNRSLKPWCRVRRGKGTVREFCHIRKCEPETGPVTTVQPEASVDTELTCGERVERPRFKVVGGLVTPIQSHPWVSAIYHQRVGFLCGGSLITPCWVLTAAHCFAKINIAKLEQLSVYLGKSALNETDVKKEQKFTVEQLVLHSGSAAAMDPALFGPPGRAPCVCPPLSPPSPRAWNARWPATAMRENRRGVIPSICGRRS</sequence>
<dbReference type="SUPFAM" id="SSF50494">
    <property type="entry name" value="Trypsin-like serine proteases"/>
    <property type="match status" value="1"/>
</dbReference>
<evidence type="ECO:0000256" key="3">
    <source>
        <dbReference type="ARBA" id="ARBA00022536"/>
    </source>
</evidence>
<comment type="subcellular location">
    <subcellularLocation>
        <location evidence="1">Secreted</location>
    </subcellularLocation>
</comment>
<dbReference type="GO" id="GO:0031639">
    <property type="term" value="P:plasminogen activation"/>
    <property type="evidence" value="ECO:0007669"/>
    <property type="project" value="TreeGrafter"/>
</dbReference>
<evidence type="ECO:0000313" key="17">
    <source>
        <dbReference type="Proteomes" id="UP001148018"/>
    </source>
</evidence>
<dbReference type="SMART" id="SM00130">
    <property type="entry name" value="KR"/>
    <property type="match status" value="1"/>
</dbReference>
<accession>A0A9Q0EN25</accession>
<dbReference type="Pfam" id="PF00089">
    <property type="entry name" value="Trypsin"/>
    <property type="match status" value="1"/>
</dbReference>
<keyword evidence="7" id="KW-0378">Hydrolase</keyword>
<keyword evidence="9" id="KW-1015">Disulfide bond</keyword>
<reference evidence="16" key="1">
    <citation type="submission" date="2022-07" db="EMBL/GenBank/DDBJ databases">
        <title>Chromosome-level genome of Muraenolepis orangiensis.</title>
        <authorList>
            <person name="Kim J."/>
        </authorList>
    </citation>
    <scope>NUCLEOTIDE SEQUENCE</scope>
    <source>
        <strain evidence="16">KU_S4_2022</strain>
        <tissue evidence="16">Muscle</tissue>
    </source>
</reference>
<dbReference type="GO" id="GO:0005615">
    <property type="term" value="C:extracellular space"/>
    <property type="evidence" value="ECO:0007669"/>
    <property type="project" value="TreeGrafter"/>
</dbReference>
<keyword evidence="17" id="KW-1185">Reference proteome</keyword>
<evidence type="ECO:0000256" key="13">
    <source>
        <dbReference type="PROSITE-ProRule" id="PRU00121"/>
    </source>
</evidence>
<name>A0A9Q0EN25_9TELE</name>
<dbReference type="SUPFAM" id="SSF57440">
    <property type="entry name" value="Kringle-like"/>
    <property type="match status" value="1"/>
</dbReference>
<evidence type="ECO:0000256" key="8">
    <source>
        <dbReference type="ARBA" id="ARBA00022825"/>
    </source>
</evidence>
<dbReference type="OrthoDB" id="9406323at2759"/>
<evidence type="ECO:0000256" key="1">
    <source>
        <dbReference type="ARBA" id="ARBA00004613"/>
    </source>
</evidence>
<keyword evidence="2" id="KW-0964">Secreted</keyword>
<dbReference type="GO" id="GO:0033628">
    <property type="term" value="P:regulation of cell adhesion mediated by integrin"/>
    <property type="evidence" value="ECO:0007669"/>
    <property type="project" value="TreeGrafter"/>
</dbReference>
<organism evidence="16 17">
    <name type="scientific">Muraenolepis orangiensis</name>
    <name type="common">Patagonian moray cod</name>
    <dbReference type="NCBI Taxonomy" id="630683"/>
    <lineage>
        <taxon>Eukaryota</taxon>
        <taxon>Metazoa</taxon>
        <taxon>Chordata</taxon>
        <taxon>Craniata</taxon>
        <taxon>Vertebrata</taxon>
        <taxon>Euteleostomi</taxon>
        <taxon>Actinopterygii</taxon>
        <taxon>Neopterygii</taxon>
        <taxon>Teleostei</taxon>
        <taxon>Neoteleostei</taxon>
        <taxon>Acanthomorphata</taxon>
        <taxon>Zeiogadaria</taxon>
        <taxon>Gadariae</taxon>
        <taxon>Gadiformes</taxon>
        <taxon>Muraenolepidoidei</taxon>
        <taxon>Muraenolepididae</taxon>
        <taxon>Muraenolepis</taxon>
    </lineage>
</organism>
<dbReference type="InterPro" id="IPR038178">
    <property type="entry name" value="Kringle_sf"/>
</dbReference>
<dbReference type="PROSITE" id="PS50240">
    <property type="entry name" value="TRYPSIN_DOM"/>
    <property type="match status" value="1"/>
</dbReference>
<evidence type="ECO:0000259" key="14">
    <source>
        <dbReference type="PROSITE" id="PS50070"/>
    </source>
</evidence>
<dbReference type="InterPro" id="IPR050127">
    <property type="entry name" value="Serine_Proteases_S1"/>
</dbReference>
<gene>
    <name evidence="16" type="ORF">NHX12_022354</name>
</gene>
<dbReference type="InterPro" id="IPR001254">
    <property type="entry name" value="Trypsin_dom"/>
</dbReference>
<keyword evidence="10" id="KW-0617">Plasminogen activation</keyword>
<protein>
    <recommendedName>
        <fullName evidence="12">trypsin</fullName>
        <ecNumber evidence="12">3.4.21.4</ecNumber>
    </recommendedName>
</protein>
<evidence type="ECO:0000256" key="6">
    <source>
        <dbReference type="ARBA" id="ARBA00022729"/>
    </source>
</evidence>
<keyword evidence="4 13" id="KW-0420">Kringle</keyword>
<evidence type="ECO:0000256" key="11">
    <source>
        <dbReference type="ARBA" id="ARBA00036320"/>
    </source>
</evidence>
<feature type="domain" description="Peptidase S1" evidence="15">
    <location>
        <begin position="109"/>
        <end position="249"/>
    </location>
</feature>
<evidence type="ECO:0000256" key="12">
    <source>
        <dbReference type="ARBA" id="ARBA00038868"/>
    </source>
</evidence>
<dbReference type="PROSITE" id="PS00134">
    <property type="entry name" value="TRYPSIN_HIS"/>
    <property type="match status" value="1"/>
</dbReference>
<keyword evidence="8" id="KW-0720">Serine protease</keyword>
<feature type="domain" description="Kringle" evidence="14">
    <location>
        <begin position="1"/>
        <end position="76"/>
    </location>
</feature>
<dbReference type="InterPro" id="IPR018114">
    <property type="entry name" value="TRYPSIN_HIS"/>
</dbReference>
<dbReference type="Pfam" id="PF00051">
    <property type="entry name" value="Kringle"/>
    <property type="match status" value="1"/>
</dbReference>
<keyword evidence="6" id="KW-0732">Signal</keyword>
<evidence type="ECO:0000256" key="2">
    <source>
        <dbReference type="ARBA" id="ARBA00022525"/>
    </source>
</evidence>
<dbReference type="Gene3D" id="2.40.10.10">
    <property type="entry name" value="Trypsin-like serine proteases"/>
    <property type="match status" value="1"/>
</dbReference>
<dbReference type="GO" id="GO:0004252">
    <property type="term" value="F:serine-type endopeptidase activity"/>
    <property type="evidence" value="ECO:0007669"/>
    <property type="project" value="UniProtKB-EC"/>
</dbReference>
<dbReference type="InterPro" id="IPR043504">
    <property type="entry name" value="Peptidase_S1_PA_chymotrypsin"/>
</dbReference>
<evidence type="ECO:0000313" key="16">
    <source>
        <dbReference type="EMBL" id="KAJ3610260.1"/>
    </source>
</evidence>
<proteinExistence type="predicted"/>
<evidence type="ECO:0000256" key="10">
    <source>
        <dbReference type="ARBA" id="ARBA00023202"/>
    </source>
</evidence>
<keyword evidence="5" id="KW-0645">Protease</keyword>
<dbReference type="Proteomes" id="UP001148018">
    <property type="component" value="Unassembled WGS sequence"/>
</dbReference>
<evidence type="ECO:0000259" key="15">
    <source>
        <dbReference type="PROSITE" id="PS50240"/>
    </source>
</evidence>
<dbReference type="InterPro" id="IPR009003">
    <property type="entry name" value="Peptidase_S1_PA"/>
</dbReference>
<dbReference type="InterPro" id="IPR000001">
    <property type="entry name" value="Kringle"/>
</dbReference>
<dbReference type="EC" id="3.4.21.4" evidence="12"/>
<evidence type="ECO:0000256" key="4">
    <source>
        <dbReference type="ARBA" id="ARBA00022572"/>
    </source>
</evidence>
<dbReference type="AlphaFoldDB" id="A0A9Q0EN25"/>
<dbReference type="InterPro" id="IPR013806">
    <property type="entry name" value="Kringle-like"/>
</dbReference>
<dbReference type="PANTHER" id="PTHR24264:SF38">
    <property type="entry name" value="UROKINASE-TYPE PLASMINOGEN ACTIVATOR"/>
    <property type="match status" value="1"/>
</dbReference>
<dbReference type="Gene3D" id="2.40.20.10">
    <property type="entry name" value="Plasminogen Kringle 4"/>
    <property type="match status" value="1"/>
</dbReference>
<evidence type="ECO:0000256" key="9">
    <source>
        <dbReference type="ARBA" id="ARBA00023157"/>
    </source>
</evidence>
<dbReference type="EMBL" id="JANIIK010000038">
    <property type="protein sequence ID" value="KAJ3610260.1"/>
    <property type="molecule type" value="Genomic_DNA"/>
</dbReference>
<dbReference type="PRINTS" id="PR00018">
    <property type="entry name" value="KRINGLE"/>
</dbReference>
<dbReference type="PANTHER" id="PTHR24264">
    <property type="entry name" value="TRYPSIN-RELATED"/>
    <property type="match status" value="1"/>
</dbReference>
<evidence type="ECO:0000256" key="7">
    <source>
        <dbReference type="ARBA" id="ARBA00022801"/>
    </source>
</evidence>
<comment type="caution">
    <text evidence="16">The sequence shown here is derived from an EMBL/GenBank/DDBJ whole genome shotgun (WGS) entry which is preliminary data.</text>
</comment>
<evidence type="ECO:0000256" key="5">
    <source>
        <dbReference type="ARBA" id="ARBA00022670"/>
    </source>
</evidence>